<proteinExistence type="predicted"/>
<reference evidence="2 3" key="1">
    <citation type="journal article" date="2014" name="Genome Announc.">
        <title>Complete Genome Sequence of the Extremely Halophilic Archaeon Haloarcula hispanica Strain N601.</title>
        <authorList>
            <person name="Ding J.Y."/>
            <person name="Chiang P.W."/>
            <person name="Hong M.J."/>
            <person name="Dyall-Smith M."/>
            <person name="Tang S.L."/>
        </authorList>
    </citation>
    <scope>NUCLEOTIDE SEQUENCE [LARGE SCALE GENOMIC DNA]</scope>
    <source>
        <strain evidence="2 3">N601</strain>
    </source>
</reference>
<sequence length="99" mass="10545">MNRAITESCPDRRYPLGAGLCQTVFPPDTSEGAAAATILNREEAVPESLPAAELENVQLLPHRTDLLEYMPTSATAAEFGTGDGSPNQSSGSRGRRRSL</sequence>
<dbReference type="Proteomes" id="UP000018572">
    <property type="component" value="Plasmid pHH406"/>
</dbReference>
<dbReference type="EMBL" id="CP006887">
    <property type="protein sequence ID" value="AHB68362.1"/>
    <property type="molecule type" value="Genomic_DNA"/>
</dbReference>
<evidence type="ECO:0000256" key="1">
    <source>
        <dbReference type="SAM" id="MobiDB-lite"/>
    </source>
</evidence>
<keyword evidence="2" id="KW-0614">Plasmid</keyword>
<organism evidence="2 3">
    <name type="scientific">Haloarcula hispanica N601</name>
    <dbReference type="NCBI Taxonomy" id="1417673"/>
    <lineage>
        <taxon>Archaea</taxon>
        <taxon>Methanobacteriati</taxon>
        <taxon>Methanobacteriota</taxon>
        <taxon>Stenosarchaea group</taxon>
        <taxon>Halobacteria</taxon>
        <taxon>Halobacteriales</taxon>
        <taxon>Haloarculaceae</taxon>
        <taxon>Haloarcula</taxon>
    </lineage>
</organism>
<evidence type="ECO:0000313" key="3">
    <source>
        <dbReference type="Proteomes" id="UP000018572"/>
    </source>
</evidence>
<dbReference type="RefSeq" id="WP_023843012.1">
    <property type="nucleotide sequence ID" value="NC_023012.1"/>
</dbReference>
<dbReference type="AlphaFoldDB" id="V5TTU0"/>
<gene>
    <name evidence="2" type="ORF">HISP_19505</name>
</gene>
<keyword evidence="3" id="KW-1185">Reference proteome</keyword>
<dbReference type="HOGENOM" id="CLU_181208_0_0_2"/>
<dbReference type="GeneID" id="70316930"/>
<protein>
    <submittedName>
        <fullName evidence="2">Uncharacterized protein</fullName>
    </submittedName>
</protein>
<evidence type="ECO:0000313" key="2">
    <source>
        <dbReference type="EMBL" id="AHB68362.1"/>
    </source>
</evidence>
<feature type="region of interest" description="Disordered" evidence="1">
    <location>
        <begin position="73"/>
        <end position="99"/>
    </location>
</feature>
<geneLocation type="plasmid" evidence="2 3">
    <name>pHH406</name>
</geneLocation>
<accession>V5TTU0</accession>
<name>V5TTU0_HALHI</name>
<dbReference type="KEGG" id="hhn:HISP_19505"/>